<dbReference type="GO" id="GO:0004831">
    <property type="term" value="F:tyrosine-tRNA ligase activity"/>
    <property type="evidence" value="ECO:0007669"/>
    <property type="project" value="UniProtKB-EC"/>
</dbReference>
<protein>
    <recommendedName>
        <fullName evidence="1">tyrosine--tRNA ligase</fullName>
        <ecNumber evidence="1">6.1.1.1</ecNumber>
    </recommendedName>
</protein>
<proteinExistence type="predicted"/>
<keyword evidence="6" id="KW-0030">Aminoacyl-tRNA synthetase</keyword>
<dbReference type="EC" id="6.1.1.1" evidence="1"/>
<dbReference type="InterPro" id="IPR002942">
    <property type="entry name" value="S4_RNA-bd"/>
</dbReference>
<dbReference type="PANTHER" id="PTHR11766">
    <property type="entry name" value="TYROSYL-TRNA SYNTHETASE"/>
    <property type="match status" value="1"/>
</dbReference>
<dbReference type="Gene3D" id="1.10.240.10">
    <property type="entry name" value="Tyrosyl-Transfer RNA Synthetase"/>
    <property type="match status" value="1"/>
</dbReference>
<sequence length="385" mass="44397">VEEIIPRDEFISNLKKNDNLRLKMGFDPSAPDIHLGHAVGLRKLRQLQDLGHTVVLIVADWTAQIGDPSGRSETRPMLTYDEVKYNAETYLKQFFKIVKKSKTEIRWQSEWYGKFKLENIISLASKFTIAQFLAREDFAKRYNTNQPITITELLYPLLQAYDSVVINSNVEFGGTDQKFNLLVGRDLQQKEGQSPQQCFLVPLIPGTDGKMKMSKSLNNYIGITENPNEIYGKIMSIPDHLIELYMRCLTDIEDKIIQELKNGLNSNDINPMNYKKLLAYEIVKQFHTKNDADLSEKNFKESVQEKNVKFEKIQFQINKLNSKEKLSKMLFNKNIIASTSEFKRLIKQNGVKLNGKILSEDISISEIKNGYQISLGKRKNIEINF</sequence>
<accession>A0A382A1U7</accession>
<name>A0A382A1U7_9ZZZZ</name>
<dbReference type="GO" id="GO:0005524">
    <property type="term" value="F:ATP binding"/>
    <property type="evidence" value="ECO:0007669"/>
    <property type="project" value="UniProtKB-KW"/>
</dbReference>
<dbReference type="EMBL" id="UINC01023449">
    <property type="protein sequence ID" value="SVA95132.1"/>
    <property type="molecule type" value="Genomic_DNA"/>
</dbReference>
<evidence type="ECO:0000256" key="7">
    <source>
        <dbReference type="ARBA" id="ARBA00048248"/>
    </source>
</evidence>
<dbReference type="SUPFAM" id="SSF52374">
    <property type="entry name" value="Nucleotidylyl transferase"/>
    <property type="match status" value="1"/>
</dbReference>
<keyword evidence="5" id="KW-0648">Protein biosynthesis</keyword>
<dbReference type="PANTHER" id="PTHR11766:SF1">
    <property type="entry name" value="TYROSINE--TRNA LIGASE"/>
    <property type="match status" value="1"/>
</dbReference>
<evidence type="ECO:0000256" key="5">
    <source>
        <dbReference type="ARBA" id="ARBA00022917"/>
    </source>
</evidence>
<dbReference type="InterPro" id="IPR001412">
    <property type="entry name" value="aa-tRNA-synth_I_CS"/>
</dbReference>
<evidence type="ECO:0000256" key="1">
    <source>
        <dbReference type="ARBA" id="ARBA00013160"/>
    </source>
</evidence>
<dbReference type="CDD" id="cd00165">
    <property type="entry name" value="S4"/>
    <property type="match status" value="1"/>
</dbReference>
<dbReference type="Pfam" id="PF00579">
    <property type="entry name" value="tRNA-synt_1b"/>
    <property type="match status" value="1"/>
</dbReference>
<dbReference type="GO" id="GO:0005829">
    <property type="term" value="C:cytosol"/>
    <property type="evidence" value="ECO:0007669"/>
    <property type="project" value="TreeGrafter"/>
</dbReference>
<evidence type="ECO:0000313" key="9">
    <source>
        <dbReference type="EMBL" id="SVA95132.1"/>
    </source>
</evidence>
<dbReference type="InterPro" id="IPR002307">
    <property type="entry name" value="Tyr-tRNA-ligase"/>
</dbReference>
<dbReference type="CDD" id="cd00805">
    <property type="entry name" value="TyrRS_core"/>
    <property type="match status" value="1"/>
</dbReference>
<dbReference type="PROSITE" id="PS00178">
    <property type="entry name" value="AA_TRNA_LIGASE_I"/>
    <property type="match status" value="1"/>
</dbReference>
<keyword evidence="2" id="KW-0436">Ligase</keyword>
<dbReference type="PRINTS" id="PR01040">
    <property type="entry name" value="TRNASYNTHTYR"/>
</dbReference>
<evidence type="ECO:0000259" key="8">
    <source>
        <dbReference type="SMART" id="SM00363"/>
    </source>
</evidence>
<reference evidence="9" key="1">
    <citation type="submission" date="2018-05" db="EMBL/GenBank/DDBJ databases">
        <authorList>
            <person name="Lanie J.A."/>
            <person name="Ng W.-L."/>
            <person name="Kazmierczak K.M."/>
            <person name="Andrzejewski T.M."/>
            <person name="Davidsen T.M."/>
            <person name="Wayne K.J."/>
            <person name="Tettelin H."/>
            <person name="Glass J.I."/>
            <person name="Rusch D."/>
            <person name="Podicherti R."/>
            <person name="Tsui H.-C.T."/>
            <person name="Winkler M.E."/>
        </authorList>
    </citation>
    <scope>NUCLEOTIDE SEQUENCE</scope>
</reference>
<evidence type="ECO:0000256" key="3">
    <source>
        <dbReference type="ARBA" id="ARBA00022741"/>
    </source>
</evidence>
<evidence type="ECO:0000256" key="2">
    <source>
        <dbReference type="ARBA" id="ARBA00022598"/>
    </source>
</evidence>
<dbReference type="AlphaFoldDB" id="A0A382A1U7"/>
<comment type="catalytic activity">
    <reaction evidence="7">
        <text>tRNA(Tyr) + L-tyrosine + ATP = L-tyrosyl-tRNA(Tyr) + AMP + diphosphate + H(+)</text>
        <dbReference type="Rhea" id="RHEA:10220"/>
        <dbReference type="Rhea" id="RHEA-COMP:9706"/>
        <dbReference type="Rhea" id="RHEA-COMP:9707"/>
        <dbReference type="ChEBI" id="CHEBI:15378"/>
        <dbReference type="ChEBI" id="CHEBI:30616"/>
        <dbReference type="ChEBI" id="CHEBI:33019"/>
        <dbReference type="ChEBI" id="CHEBI:58315"/>
        <dbReference type="ChEBI" id="CHEBI:78442"/>
        <dbReference type="ChEBI" id="CHEBI:78536"/>
        <dbReference type="ChEBI" id="CHEBI:456215"/>
        <dbReference type="EC" id="6.1.1.1"/>
    </reaction>
</comment>
<dbReference type="NCBIfam" id="TIGR00234">
    <property type="entry name" value="tyrS"/>
    <property type="match status" value="1"/>
</dbReference>
<feature type="domain" description="RNA-binding S4" evidence="8">
    <location>
        <begin position="324"/>
        <end position="382"/>
    </location>
</feature>
<organism evidence="9">
    <name type="scientific">marine metagenome</name>
    <dbReference type="NCBI Taxonomy" id="408172"/>
    <lineage>
        <taxon>unclassified sequences</taxon>
        <taxon>metagenomes</taxon>
        <taxon>ecological metagenomes</taxon>
    </lineage>
</organism>
<dbReference type="PROSITE" id="PS50889">
    <property type="entry name" value="S4"/>
    <property type="match status" value="1"/>
</dbReference>
<dbReference type="InterPro" id="IPR014729">
    <property type="entry name" value="Rossmann-like_a/b/a_fold"/>
</dbReference>
<dbReference type="Gene3D" id="3.40.50.620">
    <property type="entry name" value="HUPs"/>
    <property type="match status" value="1"/>
</dbReference>
<evidence type="ECO:0000256" key="4">
    <source>
        <dbReference type="ARBA" id="ARBA00022840"/>
    </source>
</evidence>
<keyword evidence="3" id="KW-0547">Nucleotide-binding</keyword>
<keyword evidence="4" id="KW-0067">ATP-binding</keyword>
<dbReference type="SMART" id="SM00363">
    <property type="entry name" value="S4"/>
    <property type="match status" value="1"/>
</dbReference>
<dbReference type="SUPFAM" id="SSF55174">
    <property type="entry name" value="Alpha-L RNA-binding motif"/>
    <property type="match status" value="1"/>
</dbReference>
<dbReference type="InterPro" id="IPR024088">
    <property type="entry name" value="Tyr-tRNA-ligase_bac-type"/>
</dbReference>
<dbReference type="InterPro" id="IPR002305">
    <property type="entry name" value="aa-tRNA-synth_Ic"/>
</dbReference>
<feature type="non-terminal residue" evidence="9">
    <location>
        <position position="1"/>
    </location>
</feature>
<dbReference type="GO" id="GO:0003723">
    <property type="term" value="F:RNA binding"/>
    <property type="evidence" value="ECO:0007669"/>
    <property type="project" value="InterPro"/>
</dbReference>
<gene>
    <name evidence="9" type="ORF">METZ01_LOCUS147986</name>
</gene>
<dbReference type="GO" id="GO:0006437">
    <property type="term" value="P:tyrosyl-tRNA aminoacylation"/>
    <property type="evidence" value="ECO:0007669"/>
    <property type="project" value="InterPro"/>
</dbReference>
<evidence type="ECO:0000256" key="6">
    <source>
        <dbReference type="ARBA" id="ARBA00023146"/>
    </source>
</evidence>